<dbReference type="AlphaFoldDB" id="A0A830HMX8"/>
<dbReference type="Proteomes" id="UP000660262">
    <property type="component" value="Unassembled WGS sequence"/>
</dbReference>
<gene>
    <name evidence="2" type="ORF">PPROV_000588300</name>
</gene>
<sequence length="226" mass="23772">MPSYAHGNGSSWAAPTPTGTPGYAAAAAAAHVSPFAAGAVVGREAEVPQEKHRAASAGASRRTNGLKGTERTVKARNHAQRGGSLASPNALHTASRRPHTPSSSTPRRLVVNSPAKARQGVDMREMLAQARRESEEKSQLISILVEELKASQQHVRQLQVKGAHVKPAHASSAASPLTSADGFVWRERALAAEQRVTELSAKVAYLEETSTLATSASASATYINKD</sequence>
<protein>
    <submittedName>
        <fullName evidence="2">Uncharacterized protein</fullName>
    </submittedName>
</protein>
<organism evidence="2 3">
    <name type="scientific">Pycnococcus provasolii</name>
    <dbReference type="NCBI Taxonomy" id="41880"/>
    <lineage>
        <taxon>Eukaryota</taxon>
        <taxon>Viridiplantae</taxon>
        <taxon>Chlorophyta</taxon>
        <taxon>Pseudoscourfieldiophyceae</taxon>
        <taxon>Pseudoscourfieldiales</taxon>
        <taxon>Pycnococcaceae</taxon>
        <taxon>Pycnococcus</taxon>
    </lineage>
</organism>
<evidence type="ECO:0000256" key="1">
    <source>
        <dbReference type="SAM" id="MobiDB-lite"/>
    </source>
</evidence>
<keyword evidence="3" id="KW-1185">Reference proteome</keyword>
<accession>A0A830HMX8</accession>
<feature type="compositionally biased region" description="Basic and acidic residues" evidence="1">
    <location>
        <begin position="43"/>
        <end position="53"/>
    </location>
</feature>
<feature type="compositionally biased region" description="Low complexity" evidence="1">
    <location>
        <begin position="13"/>
        <end position="26"/>
    </location>
</feature>
<comment type="caution">
    <text evidence="2">The sequence shown here is derived from an EMBL/GenBank/DDBJ whole genome shotgun (WGS) entry which is preliminary data.</text>
</comment>
<proteinExistence type="predicted"/>
<dbReference type="EMBL" id="BNJQ01000015">
    <property type="protein sequence ID" value="GHP07140.1"/>
    <property type="molecule type" value="Genomic_DNA"/>
</dbReference>
<evidence type="ECO:0000313" key="2">
    <source>
        <dbReference type="EMBL" id="GHP07140.1"/>
    </source>
</evidence>
<name>A0A830HMX8_9CHLO</name>
<feature type="region of interest" description="Disordered" evidence="1">
    <location>
        <begin position="42"/>
        <end position="120"/>
    </location>
</feature>
<evidence type="ECO:0000313" key="3">
    <source>
        <dbReference type="Proteomes" id="UP000660262"/>
    </source>
</evidence>
<feature type="region of interest" description="Disordered" evidence="1">
    <location>
        <begin position="1"/>
        <end position="26"/>
    </location>
</feature>
<reference evidence="2" key="1">
    <citation type="submission" date="2020-10" db="EMBL/GenBank/DDBJ databases">
        <title>Unveiling of a novel bifunctional photoreceptor, Dualchrome1, isolated from a cosmopolitan green alga.</title>
        <authorList>
            <person name="Suzuki S."/>
            <person name="Kawachi M."/>
        </authorList>
    </citation>
    <scope>NUCLEOTIDE SEQUENCE</scope>
    <source>
        <strain evidence="2">NIES 2893</strain>
    </source>
</reference>